<dbReference type="EMBL" id="MT141927">
    <property type="protein sequence ID" value="QJA72140.1"/>
    <property type="molecule type" value="Genomic_DNA"/>
</dbReference>
<name>A0A6M3JQJ6_9ZZZZ</name>
<proteinExistence type="predicted"/>
<sequence>MSLSVCPLQEICPKYSNSTKDLSHYVRLTHPCNDFLAFCCEIAMQLEMFLSDKPIACDINKGGVKRGSGQAHKPMANSY</sequence>
<reference evidence="1" key="1">
    <citation type="submission" date="2020-03" db="EMBL/GenBank/DDBJ databases">
        <title>The deep terrestrial virosphere.</title>
        <authorList>
            <person name="Holmfeldt K."/>
            <person name="Nilsson E."/>
            <person name="Simone D."/>
            <person name="Lopez-Fernandez M."/>
            <person name="Wu X."/>
            <person name="de Brujin I."/>
            <person name="Lundin D."/>
            <person name="Andersson A."/>
            <person name="Bertilsson S."/>
            <person name="Dopson M."/>
        </authorList>
    </citation>
    <scope>NUCLEOTIDE SEQUENCE</scope>
    <source>
        <strain evidence="1">MM415A02910</strain>
        <strain evidence="2">MM415B02465</strain>
    </source>
</reference>
<evidence type="ECO:0000313" key="2">
    <source>
        <dbReference type="EMBL" id="QJA89962.1"/>
    </source>
</evidence>
<dbReference type="EMBL" id="MT142881">
    <property type="protein sequence ID" value="QJA89962.1"/>
    <property type="molecule type" value="Genomic_DNA"/>
</dbReference>
<gene>
    <name evidence="1" type="ORF">MM415A02910_0010</name>
    <name evidence="2" type="ORF">MM415B02465_0008</name>
</gene>
<protein>
    <submittedName>
        <fullName evidence="1">Uncharacterized protein</fullName>
    </submittedName>
</protein>
<dbReference type="AlphaFoldDB" id="A0A6M3JQJ6"/>
<accession>A0A6M3JQJ6</accession>
<evidence type="ECO:0000313" key="1">
    <source>
        <dbReference type="EMBL" id="QJA72140.1"/>
    </source>
</evidence>
<organism evidence="1">
    <name type="scientific">viral metagenome</name>
    <dbReference type="NCBI Taxonomy" id="1070528"/>
    <lineage>
        <taxon>unclassified sequences</taxon>
        <taxon>metagenomes</taxon>
        <taxon>organismal metagenomes</taxon>
    </lineage>
</organism>